<dbReference type="Proteomes" id="UP001597048">
    <property type="component" value="Unassembled WGS sequence"/>
</dbReference>
<dbReference type="RefSeq" id="WP_379558559.1">
    <property type="nucleotide sequence ID" value="NZ_JBHTJS010000036.1"/>
</dbReference>
<dbReference type="InterPro" id="IPR009858">
    <property type="entry name" value="DUF1415"/>
</dbReference>
<protein>
    <submittedName>
        <fullName evidence="1">DUF1415 domain-containing protein</fullName>
    </submittedName>
</protein>
<organism evidence="1 2">
    <name type="scientific">Oceanisphaera ostreae</name>
    <dbReference type="NCBI Taxonomy" id="914151"/>
    <lineage>
        <taxon>Bacteria</taxon>
        <taxon>Pseudomonadati</taxon>
        <taxon>Pseudomonadota</taxon>
        <taxon>Gammaproteobacteria</taxon>
        <taxon>Aeromonadales</taxon>
        <taxon>Aeromonadaceae</taxon>
        <taxon>Oceanisphaera</taxon>
    </lineage>
</organism>
<evidence type="ECO:0000313" key="1">
    <source>
        <dbReference type="EMBL" id="MFD1008581.1"/>
    </source>
</evidence>
<accession>A0ABW3KK83</accession>
<comment type="caution">
    <text evidence="1">The sequence shown here is derived from an EMBL/GenBank/DDBJ whole genome shotgun (WGS) entry which is preliminary data.</text>
</comment>
<evidence type="ECO:0000313" key="2">
    <source>
        <dbReference type="Proteomes" id="UP001597048"/>
    </source>
</evidence>
<dbReference type="EMBL" id="JBHTJS010000036">
    <property type="protein sequence ID" value="MFD1008581.1"/>
    <property type="molecule type" value="Genomic_DNA"/>
</dbReference>
<dbReference type="Pfam" id="PF07209">
    <property type="entry name" value="DUF1415"/>
    <property type="match status" value="1"/>
</dbReference>
<proteinExistence type="predicted"/>
<name>A0ABW3KK83_9GAMM</name>
<reference evidence="2" key="1">
    <citation type="journal article" date="2019" name="Int. J. Syst. Evol. Microbiol.">
        <title>The Global Catalogue of Microorganisms (GCM) 10K type strain sequencing project: providing services to taxonomists for standard genome sequencing and annotation.</title>
        <authorList>
            <consortium name="The Broad Institute Genomics Platform"/>
            <consortium name="The Broad Institute Genome Sequencing Center for Infectious Disease"/>
            <person name="Wu L."/>
            <person name="Ma J."/>
        </authorList>
    </citation>
    <scope>NUCLEOTIDE SEQUENCE [LARGE SCALE GENOMIC DNA]</scope>
    <source>
        <strain evidence="2">CCUG 60525</strain>
    </source>
</reference>
<keyword evidence="2" id="KW-1185">Reference proteome</keyword>
<sequence>MSEQLQYIEHTENWVKQVIMKYNLCPFARQEVERASIRYVVVEEHKAKAVLQALLAECALLDEQPAVETTLVILPRGFEGFYAYLDLVDLADEALFDQGYEGKYQLASFHPDYCFDGEAQDDAANYTNRSPYPTLHIIREASMEKALANYSDPESIPERNIAFARRKGSDFFVKLLAECHKSVP</sequence>
<gene>
    <name evidence="1" type="ORF">ACFQ1C_10490</name>
</gene>